<name>A0A378SSE9_9MYCO</name>
<evidence type="ECO:0000313" key="2">
    <source>
        <dbReference type="Proteomes" id="UP000254291"/>
    </source>
</evidence>
<proteinExistence type="predicted"/>
<gene>
    <name evidence="1" type="ORF">NCTC10742_04795</name>
</gene>
<accession>A0A378SSE9</accession>
<reference evidence="1 2" key="1">
    <citation type="submission" date="2018-06" db="EMBL/GenBank/DDBJ databases">
        <authorList>
            <consortium name="Pathogen Informatics"/>
            <person name="Doyle S."/>
        </authorList>
    </citation>
    <scope>NUCLEOTIDE SEQUENCE [LARGE SCALE GENOMIC DNA]</scope>
    <source>
        <strain evidence="1 2">NCTC10742</strain>
    </source>
</reference>
<sequence length="252" mass="28840">MWHEGDAAVGDLLKSPVFGPADRMQEALPVSNWWADRGIVLSSSELNRTALFRLAAQCWETDEPDWVTFLWHILAWGVVGDYRNASKIVASADDAEQRARLNGVLRAAAEASRRGDIRTAYTAIHGRVARLGPAFFSKFLYLTSERDSPGSRCLILDSRVSAAVFTLTGREYWKETAATYERFCVEVDRWSELFGEPDDLIEFRLYQFGRLIASSRWRWLHTEASLYREGRQHVEFNDIAERQARLMGWTTV</sequence>
<dbReference type="RefSeq" id="WP_372516239.1">
    <property type="nucleotide sequence ID" value="NZ_JACKST010000072.1"/>
</dbReference>
<protein>
    <submittedName>
        <fullName evidence="1">Uncharacterized protein</fullName>
    </submittedName>
</protein>
<dbReference type="InterPro" id="IPR048868">
    <property type="entry name" value="OGG-like_put"/>
</dbReference>
<organism evidence="1 2">
    <name type="scientific">Mycolicibacterium gilvum</name>
    <dbReference type="NCBI Taxonomy" id="1804"/>
    <lineage>
        <taxon>Bacteria</taxon>
        <taxon>Bacillati</taxon>
        <taxon>Actinomycetota</taxon>
        <taxon>Actinomycetes</taxon>
        <taxon>Mycobacteriales</taxon>
        <taxon>Mycobacteriaceae</taxon>
        <taxon>Mycolicibacterium</taxon>
    </lineage>
</organism>
<dbReference type="Pfam" id="PF21790">
    <property type="entry name" value="OGG"/>
    <property type="match status" value="1"/>
</dbReference>
<evidence type="ECO:0000313" key="1">
    <source>
        <dbReference type="EMBL" id="STZ45541.1"/>
    </source>
</evidence>
<dbReference type="EMBL" id="UGQM01000001">
    <property type="protein sequence ID" value="STZ45541.1"/>
    <property type="molecule type" value="Genomic_DNA"/>
</dbReference>
<dbReference type="AlphaFoldDB" id="A0A378SSE9"/>
<dbReference type="Proteomes" id="UP000254291">
    <property type="component" value="Unassembled WGS sequence"/>
</dbReference>